<feature type="transmembrane region" description="Helical" evidence="4">
    <location>
        <begin position="206"/>
        <end position="224"/>
    </location>
</feature>
<dbReference type="CDD" id="cd06170">
    <property type="entry name" value="LuxR_C_like"/>
    <property type="match status" value="1"/>
</dbReference>
<keyword evidence="1" id="KW-0805">Transcription regulation</keyword>
<keyword evidence="4" id="KW-0472">Membrane</keyword>
<feature type="domain" description="HTH luxR-type" evidence="5">
    <location>
        <begin position="243"/>
        <end position="308"/>
    </location>
</feature>
<evidence type="ECO:0000256" key="3">
    <source>
        <dbReference type="ARBA" id="ARBA00023163"/>
    </source>
</evidence>
<dbReference type="Pfam" id="PF00196">
    <property type="entry name" value="GerE"/>
    <property type="match status" value="1"/>
</dbReference>
<feature type="transmembrane region" description="Helical" evidence="4">
    <location>
        <begin position="149"/>
        <end position="168"/>
    </location>
</feature>
<evidence type="ECO:0000256" key="2">
    <source>
        <dbReference type="ARBA" id="ARBA00023125"/>
    </source>
</evidence>
<feature type="transmembrane region" description="Helical" evidence="4">
    <location>
        <begin position="47"/>
        <end position="72"/>
    </location>
</feature>
<dbReference type="PANTHER" id="PTHR44688">
    <property type="entry name" value="DNA-BINDING TRANSCRIPTIONAL ACTIVATOR DEVR_DOSR"/>
    <property type="match status" value="1"/>
</dbReference>
<accession>A0AA49GQN5</accession>
<dbReference type="PANTHER" id="PTHR44688:SF16">
    <property type="entry name" value="DNA-BINDING TRANSCRIPTIONAL ACTIVATOR DEVR_DOSR"/>
    <property type="match status" value="1"/>
</dbReference>
<gene>
    <name evidence="6" type="ORF">K4G66_11055</name>
</gene>
<reference evidence="6" key="1">
    <citation type="journal article" date="2023" name="Comput. Struct. Biotechnol. J.">
        <title>Discovery of a novel marine Bacteroidetes with a rich repertoire of carbohydrate-active enzymes.</title>
        <authorList>
            <person name="Chen B."/>
            <person name="Liu G."/>
            <person name="Chen Q."/>
            <person name="Wang H."/>
            <person name="Liu L."/>
            <person name="Tang K."/>
        </authorList>
    </citation>
    <scope>NUCLEOTIDE SEQUENCE</scope>
    <source>
        <strain evidence="6">TK19036</strain>
    </source>
</reference>
<evidence type="ECO:0000259" key="5">
    <source>
        <dbReference type="PROSITE" id="PS50043"/>
    </source>
</evidence>
<keyword evidence="4" id="KW-1133">Transmembrane helix</keyword>
<dbReference type="Gene3D" id="1.10.10.10">
    <property type="entry name" value="Winged helix-like DNA-binding domain superfamily/Winged helix DNA-binding domain"/>
    <property type="match status" value="1"/>
</dbReference>
<dbReference type="SUPFAM" id="SSF46894">
    <property type="entry name" value="C-terminal effector domain of the bipartite response regulators"/>
    <property type="match status" value="1"/>
</dbReference>
<dbReference type="SMART" id="SM00421">
    <property type="entry name" value="HTH_LUXR"/>
    <property type="match status" value="1"/>
</dbReference>
<dbReference type="GO" id="GO:0003677">
    <property type="term" value="F:DNA binding"/>
    <property type="evidence" value="ECO:0007669"/>
    <property type="project" value="UniProtKB-KW"/>
</dbReference>
<feature type="transmembrane region" description="Helical" evidence="4">
    <location>
        <begin position="117"/>
        <end position="137"/>
    </location>
</feature>
<dbReference type="InterPro" id="IPR036388">
    <property type="entry name" value="WH-like_DNA-bd_sf"/>
</dbReference>
<dbReference type="InterPro" id="IPR000792">
    <property type="entry name" value="Tscrpt_reg_LuxR_C"/>
</dbReference>
<keyword evidence="3" id="KW-0804">Transcription</keyword>
<evidence type="ECO:0000256" key="1">
    <source>
        <dbReference type="ARBA" id="ARBA00023015"/>
    </source>
</evidence>
<sequence>MNEFYGMDFQRLLIWVCFFFCLGLTVGGVLVFFRLKERGNLPAVRLLQYYLVMMYAYGFYGMWGEVLLQFLFPLEAEEAFMLKISNFLSLLGIPFLLIGLATLVFWSLRMQQKRSPWLIAAGSSLALVLISLPFWIVVPFSVLEHTEQLFAWLTVSGVAFAAIQLAFAHIRYMQGQTKQGLVFALLLLGVLQVPVLLHYMVVPEPIIIFIFFLINTVLGGYFIYASEFPKLEKQSTNTLSWDGFVEKYGITPREKEVIQEIYQGKTNKEIADTLFVTLQTIKDHTHRIYQKTEVRNRHQLTSLLRKLDNQ</sequence>
<protein>
    <submittedName>
        <fullName evidence="6">LuxR C-terminal-related transcriptional regulator</fullName>
    </submittedName>
</protein>
<feature type="transmembrane region" description="Helical" evidence="4">
    <location>
        <begin position="12"/>
        <end position="35"/>
    </location>
</feature>
<dbReference type="PROSITE" id="PS50043">
    <property type="entry name" value="HTH_LUXR_2"/>
    <property type="match status" value="1"/>
</dbReference>
<feature type="transmembrane region" description="Helical" evidence="4">
    <location>
        <begin position="180"/>
        <end position="200"/>
    </location>
</feature>
<feature type="transmembrane region" description="Helical" evidence="4">
    <location>
        <begin position="84"/>
        <end position="105"/>
    </location>
</feature>
<organism evidence="6">
    <name type="scientific">Roseihalotalea indica</name>
    <dbReference type="NCBI Taxonomy" id="2867963"/>
    <lineage>
        <taxon>Bacteria</taxon>
        <taxon>Pseudomonadati</taxon>
        <taxon>Bacteroidota</taxon>
        <taxon>Cytophagia</taxon>
        <taxon>Cytophagales</taxon>
        <taxon>Catalimonadaceae</taxon>
        <taxon>Roseihalotalea</taxon>
    </lineage>
</organism>
<dbReference type="PROSITE" id="PS00622">
    <property type="entry name" value="HTH_LUXR_1"/>
    <property type="match status" value="1"/>
</dbReference>
<keyword evidence="4" id="KW-0812">Transmembrane</keyword>
<reference evidence="6" key="2">
    <citation type="journal article" date="2024" name="Antonie Van Leeuwenhoek">
        <title>Roseihalotalea indica gen. nov., sp. nov., a halophilic Bacteroidetes from mesopelagic Southwest Indian Ocean with higher carbohydrate metabolic potential.</title>
        <authorList>
            <person name="Chen B."/>
            <person name="Zhang M."/>
            <person name="Lin D."/>
            <person name="Ye J."/>
            <person name="Tang K."/>
        </authorList>
    </citation>
    <scope>NUCLEOTIDE SEQUENCE</scope>
    <source>
        <strain evidence="6">TK19036</strain>
    </source>
</reference>
<dbReference type="GO" id="GO:0006355">
    <property type="term" value="P:regulation of DNA-templated transcription"/>
    <property type="evidence" value="ECO:0007669"/>
    <property type="project" value="InterPro"/>
</dbReference>
<proteinExistence type="predicted"/>
<keyword evidence="2" id="KW-0238">DNA-binding</keyword>
<evidence type="ECO:0000256" key="4">
    <source>
        <dbReference type="SAM" id="Phobius"/>
    </source>
</evidence>
<dbReference type="InterPro" id="IPR016032">
    <property type="entry name" value="Sig_transdc_resp-reg_C-effctor"/>
</dbReference>
<dbReference type="PRINTS" id="PR00038">
    <property type="entry name" value="HTHLUXR"/>
</dbReference>
<dbReference type="EMBL" id="CP120682">
    <property type="protein sequence ID" value="WKN39230.1"/>
    <property type="molecule type" value="Genomic_DNA"/>
</dbReference>
<evidence type="ECO:0000313" key="6">
    <source>
        <dbReference type="EMBL" id="WKN39230.1"/>
    </source>
</evidence>
<dbReference type="AlphaFoldDB" id="A0AA49GQN5"/>
<name>A0AA49GQN5_9BACT</name>